<dbReference type="GO" id="GO:0003676">
    <property type="term" value="F:nucleic acid binding"/>
    <property type="evidence" value="ECO:0007669"/>
    <property type="project" value="InterPro"/>
</dbReference>
<protein>
    <recommendedName>
        <fullName evidence="1">HNH domain-containing protein</fullName>
    </recommendedName>
</protein>
<comment type="caution">
    <text evidence="2">The sequence shown here is derived from an EMBL/GenBank/DDBJ whole genome shotgun (WGS) entry which is preliminary data.</text>
</comment>
<dbReference type="EMBL" id="LAIR01000002">
    <property type="protein sequence ID" value="KNX39497.1"/>
    <property type="molecule type" value="Genomic_DNA"/>
</dbReference>
<dbReference type="Gene3D" id="1.10.30.50">
    <property type="match status" value="1"/>
</dbReference>
<dbReference type="InterPro" id="IPR003615">
    <property type="entry name" value="HNH_nuc"/>
</dbReference>
<keyword evidence="3" id="KW-1185">Reference proteome</keyword>
<dbReference type="InterPro" id="IPR002711">
    <property type="entry name" value="HNH"/>
</dbReference>
<organism evidence="2 3">
    <name type="scientific">Luteipulveratus halotolerans</name>
    <dbReference type="NCBI Taxonomy" id="1631356"/>
    <lineage>
        <taxon>Bacteria</taxon>
        <taxon>Bacillati</taxon>
        <taxon>Actinomycetota</taxon>
        <taxon>Actinomycetes</taxon>
        <taxon>Micrococcales</taxon>
        <taxon>Dermacoccaceae</taxon>
        <taxon>Luteipulveratus</taxon>
    </lineage>
</organism>
<proteinExistence type="predicted"/>
<evidence type="ECO:0000313" key="3">
    <source>
        <dbReference type="Proteomes" id="UP000037397"/>
    </source>
</evidence>
<name>A0A0L6CP46_9MICO</name>
<dbReference type="CDD" id="cd00085">
    <property type="entry name" value="HNHc"/>
    <property type="match status" value="1"/>
</dbReference>
<reference evidence="3" key="1">
    <citation type="submission" date="2015-03" db="EMBL/GenBank/DDBJ databases">
        <title>Luteipulveratus halotolerans sp. nov., a novel actinobacterium (Dermacoccaceae) from Sarawak, Malaysia.</title>
        <authorList>
            <person name="Juboi H."/>
            <person name="Basik A."/>
            <person name="Shamsul S.S."/>
            <person name="Arnold P."/>
            <person name="Schmitt E.K."/>
            <person name="Sanglier J.-J."/>
            <person name="Yeo T."/>
        </authorList>
    </citation>
    <scope>NUCLEOTIDE SEQUENCE [LARGE SCALE GENOMIC DNA]</scope>
    <source>
        <strain evidence="3">C296001</strain>
    </source>
</reference>
<dbReference type="STRING" id="1631356.VV01_14575"/>
<dbReference type="GO" id="GO:0004519">
    <property type="term" value="F:endonuclease activity"/>
    <property type="evidence" value="ECO:0007669"/>
    <property type="project" value="InterPro"/>
</dbReference>
<gene>
    <name evidence="2" type="ORF">VV01_14575</name>
</gene>
<dbReference type="Proteomes" id="UP000037397">
    <property type="component" value="Unassembled WGS sequence"/>
</dbReference>
<feature type="domain" description="HNH" evidence="1">
    <location>
        <begin position="10"/>
        <end position="62"/>
    </location>
</feature>
<dbReference type="Pfam" id="PF01844">
    <property type="entry name" value="HNH"/>
    <property type="match status" value="1"/>
</dbReference>
<dbReference type="AlphaFoldDB" id="A0A0L6CP46"/>
<accession>A0A0L6CP46</accession>
<sequence>MIAKRDGFKCGLCGRRVAMDLVWPHPMSPSLDHVVPLSEGGDHAPANVQLAHLRCNVSKGARGGGEQLALIG</sequence>
<evidence type="ECO:0000259" key="1">
    <source>
        <dbReference type="Pfam" id="PF01844"/>
    </source>
</evidence>
<dbReference type="GO" id="GO:0008270">
    <property type="term" value="F:zinc ion binding"/>
    <property type="evidence" value="ECO:0007669"/>
    <property type="project" value="InterPro"/>
</dbReference>
<evidence type="ECO:0000313" key="2">
    <source>
        <dbReference type="EMBL" id="KNX39497.1"/>
    </source>
</evidence>